<dbReference type="GO" id="GO:0070043">
    <property type="term" value="F:rRNA (guanine-N7-)-methyltransferase activity"/>
    <property type="evidence" value="ECO:0007669"/>
    <property type="project" value="UniProtKB-UniRule"/>
</dbReference>
<comment type="function">
    <text evidence="7">Specifically methylates the guanine in position 2445 (m2G2445) and the guanine in position 2069 (m7G2069) of 23S rRNA.</text>
</comment>
<comment type="caution">
    <text evidence="10">The sequence shown here is derived from an EMBL/GenBank/DDBJ whole genome shotgun (WGS) entry which is preliminary data.</text>
</comment>
<dbReference type="EC" id="2.1.1.264" evidence="7"/>
<keyword evidence="11" id="KW-1185">Reference proteome</keyword>
<dbReference type="EC" id="2.1.1.173" evidence="7"/>
<dbReference type="PANTHER" id="PTHR47313:SF1">
    <property type="entry name" value="RIBOSOMAL RNA LARGE SUBUNIT METHYLTRANSFERASE K_L"/>
    <property type="match status" value="1"/>
</dbReference>
<keyword evidence="2 7" id="KW-0698">rRNA processing</keyword>
<dbReference type="GO" id="GO:0052915">
    <property type="term" value="F:23S rRNA (guanine(2445)-N(2))-methyltransferase activity"/>
    <property type="evidence" value="ECO:0007669"/>
    <property type="project" value="UniProtKB-UniRule"/>
</dbReference>
<evidence type="ECO:0000256" key="2">
    <source>
        <dbReference type="ARBA" id="ARBA00022552"/>
    </source>
</evidence>
<evidence type="ECO:0000256" key="7">
    <source>
        <dbReference type="HAMAP-Rule" id="MF_01858"/>
    </source>
</evidence>
<dbReference type="GO" id="GO:0003723">
    <property type="term" value="F:RNA binding"/>
    <property type="evidence" value="ECO:0007669"/>
    <property type="project" value="UniProtKB-UniRule"/>
</dbReference>
<dbReference type="GO" id="GO:0005737">
    <property type="term" value="C:cytoplasm"/>
    <property type="evidence" value="ECO:0007669"/>
    <property type="project" value="UniProtKB-SubCell"/>
</dbReference>
<dbReference type="InterPro" id="IPR002052">
    <property type="entry name" value="DNA_methylase_N6_adenine_CS"/>
</dbReference>
<dbReference type="Pfam" id="PF02926">
    <property type="entry name" value="THUMP"/>
    <property type="match status" value="1"/>
</dbReference>
<dbReference type="OrthoDB" id="9809404at2"/>
<dbReference type="PROSITE" id="PS00092">
    <property type="entry name" value="N6_MTASE"/>
    <property type="match status" value="1"/>
</dbReference>
<dbReference type="InterPro" id="IPR054170">
    <property type="entry name" value="RlmL_1st"/>
</dbReference>
<dbReference type="PROSITE" id="PS51165">
    <property type="entry name" value="THUMP"/>
    <property type="match status" value="1"/>
</dbReference>
<dbReference type="HAMAP" id="MF_01858">
    <property type="entry name" value="23SrRNA_methyltr_KL"/>
    <property type="match status" value="1"/>
</dbReference>
<keyword evidence="3 7" id="KW-0489">Methyltransferase</keyword>
<comment type="subcellular location">
    <subcellularLocation>
        <location evidence="7">Cytoplasm</location>
    </subcellularLocation>
</comment>
<reference evidence="10 11" key="1">
    <citation type="submission" date="2015-10" db="EMBL/GenBank/DDBJ databases">
        <title>Genome sequencing and analysis of members of genus Stenotrophomonas.</title>
        <authorList>
            <person name="Patil P.P."/>
            <person name="Midha S."/>
            <person name="Patil P.B."/>
        </authorList>
    </citation>
    <scope>NUCLEOTIDE SEQUENCE [LARGE SCALE GENOMIC DNA]</scope>
    <source>
        <strain evidence="10 11">JCM 9942</strain>
    </source>
</reference>
<dbReference type="CDD" id="cd02440">
    <property type="entry name" value="AdoMet_MTases"/>
    <property type="match status" value="1"/>
</dbReference>
<name>A0A0R0AG89_9GAMM</name>
<dbReference type="EMBL" id="LLXS01000009">
    <property type="protein sequence ID" value="KRG44096.1"/>
    <property type="molecule type" value="Genomic_DNA"/>
</dbReference>
<dbReference type="PROSITE" id="PS01261">
    <property type="entry name" value="UPF0020"/>
    <property type="match status" value="1"/>
</dbReference>
<dbReference type="InterPro" id="IPR019614">
    <property type="entry name" value="SAM-dep_methyl-trfase"/>
</dbReference>
<evidence type="ECO:0000256" key="6">
    <source>
        <dbReference type="ARBA" id="ARBA00022884"/>
    </source>
</evidence>
<dbReference type="InterPro" id="IPR004114">
    <property type="entry name" value="THUMP_dom"/>
</dbReference>
<evidence type="ECO:0000259" key="9">
    <source>
        <dbReference type="PROSITE" id="PS51165"/>
    </source>
</evidence>
<evidence type="ECO:0000256" key="8">
    <source>
        <dbReference type="PROSITE-ProRule" id="PRU00529"/>
    </source>
</evidence>
<dbReference type="CDD" id="cd11715">
    <property type="entry name" value="THUMP_AdoMetMT"/>
    <property type="match status" value="1"/>
</dbReference>
<dbReference type="InterPro" id="IPR029063">
    <property type="entry name" value="SAM-dependent_MTases_sf"/>
</dbReference>
<accession>A0A0R0AG89</accession>
<evidence type="ECO:0000313" key="11">
    <source>
        <dbReference type="Proteomes" id="UP000050836"/>
    </source>
</evidence>
<dbReference type="Pfam" id="PF01170">
    <property type="entry name" value="UPF0020"/>
    <property type="match status" value="1"/>
</dbReference>
<dbReference type="Proteomes" id="UP000050836">
    <property type="component" value="Unassembled WGS sequence"/>
</dbReference>
<dbReference type="Gene3D" id="3.30.2130.30">
    <property type="match status" value="1"/>
</dbReference>
<keyword evidence="6 8" id="KW-0694">RNA-binding</keyword>
<dbReference type="AlphaFoldDB" id="A0A0R0AG89"/>
<comment type="similarity">
    <text evidence="7">Belongs to the methyltransferase superfamily. RlmKL family.</text>
</comment>
<evidence type="ECO:0000256" key="4">
    <source>
        <dbReference type="ARBA" id="ARBA00022679"/>
    </source>
</evidence>
<dbReference type="SUPFAM" id="SSF53335">
    <property type="entry name" value="S-adenosyl-L-methionine-dependent methyltransferases"/>
    <property type="match status" value="2"/>
</dbReference>
<dbReference type="Pfam" id="PF10672">
    <property type="entry name" value="Methyltrans_SAM"/>
    <property type="match status" value="1"/>
</dbReference>
<dbReference type="InterPro" id="IPR053943">
    <property type="entry name" value="RlmKL-like_Mtase_CS"/>
</dbReference>
<dbReference type="Pfam" id="PF22020">
    <property type="entry name" value="RlmL_1st"/>
    <property type="match status" value="1"/>
</dbReference>
<dbReference type="NCBIfam" id="NF008748">
    <property type="entry name" value="PRK11783.1"/>
    <property type="match status" value="1"/>
</dbReference>
<protein>
    <recommendedName>
        <fullName evidence="7">Ribosomal RNA large subunit methyltransferase K/L</fullName>
    </recommendedName>
    <domain>
        <recommendedName>
            <fullName evidence="7">23S rRNA m2G2445 methyltransferase</fullName>
            <ecNumber evidence="7">2.1.1.173</ecNumber>
        </recommendedName>
        <alternativeName>
            <fullName evidence="7">rRNA (guanine-N(2)-)-methyltransferase RlmL</fullName>
        </alternativeName>
    </domain>
    <domain>
        <recommendedName>
            <fullName evidence="7">23S rRNA m7G2069 methyltransferase</fullName>
            <ecNumber evidence="7">2.1.1.264</ecNumber>
        </recommendedName>
        <alternativeName>
            <fullName evidence="7">rRNA (guanine-N(7)-)-methyltransferase RlmK</fullName>
        </alternativeName>
    </domain>
</protein>
<dbReference type="FunFam" id="3.30.750.80:FF:000003">
    <property type="entry name" value="Ribosomal RNA large subunit methyltransferase K/L"/>
    <property type="match status" value="1"/>
</dbReference>
<dbReference type="PANTHER" id="PTHR47313">
    <property type="entry name" value="RIBOSOMAL RNA LARGE SUBUNIT METHYLTRANSFERASE K/L"/>
    <property type="match status" value="1"/>
</dbReference>
<keyword evidence="1 7" id="KW-0963">Cytoplasm</keyword>
<dbReference type="InterPro" id="IPR000241">
    <property type="entry name" value="RlmKL-like_Mtase"/>
</dbReference>
<comment type="catalytic activity">
    <reaction evidence="7">
        <text>guanosine(2445) in 23S rRNA + S-adenosyl-L-methionine = N(2)-methylguanosine(2445) in 23S rRNA + S-adenosyl-L-homocysteine + H(+)</text>
        <dbReference type="Rhea" id="RHEA:42740"/>
        <dbReference type="Rhea" id="RHEA-COMP:10215"/>
        <dbReference type="Rhea" id="RHEA-COMP:10216"/>
        <dbReference type="ChEBI" id="CHEBI:15378"/>
        <dbReference type="ChEBI" id="CHEBI:57856"/>
        <dbReference type="ChEBI" id="CHEBI:59789"/>
        <dbReference type="ChEBI" id="CHEBI:74269"/>
        <dbReference type="ChEBI" id="CHEBI:74481"/>
        <dbReference type="EC" id="2.1.1.173"/>
    </reaction>
</comment>
<organism evidence="10 11">
    <name type="scientific">Stenotrophomonas pictorum JCM 9942</name>
    <dbReference type="NCBI Taxonomy" id="1236960"/>
    <lineage>
        <taxon>Bacteria</taxon>
        <taxon>Pseudomonadati</taxon>
        <taxon>Pseudomonadota</taxon>
        <taxon>Gammaproteobacteria</taxon>
        <taxon>Lysobacterales</taxon>
        <taxon>Lysobacteraceae</taxon>
        <taxon>Stenotrophomonas</taxon>
    </lineage>
</organism>
<evidence type="ECO:0000256" key="3">
    <source>
        <dbReference type="ARBA" id="ARBA00022603"/>
    </source>
</evidence>
<dbReference type="InterPro" id="IPR017244">
    <property type="entry name" value="23SrRNA_methyltr_KL"/>
</dbReference>
<evidence type="ECO:0000256" key="1">
    <source>
        <dbReference type="ARBA" id="ARBA00022490"/>
    </source>
</evidence>
<dbReference type="PIRSF" id="PIRSF037618">
    <property type="entry name" value="RNA_Mtase_bacteria_prd"/>
    <property type="match status" value="1"/>
</dbReference>
<dbReference type="RefSeq" id="WP_054659773.1">
    <property type="nucleotide sequence ID" value="NZ_BAZI01000234.1"/>
</dbReference>
<feature type="domain" description="THUMP" evidence="9">
    <location>
        <begin position="42"/>
        <end position="153"/>
    </location>
</feature>
<dbReference type="SMART" id="SM00981">
    <property type="entry name" value="THUMP"/>
    <property type="match status" value="1"/>
</dbReference>
<dbReference type="Gene3D" id="3.30.750.80">
    <property type="entry name" value="RNA methyltransferase domain (HRMD) like"/>
    <property type="match status" value="1"/>
</dbReference>
<gene>
    <name evidence="7" type="primary">rlmL</name>
    <name evidence="10" type="ORF">ARC78_05935</name>
</gene>
<comment type="catalytic activity">
    <reaction evidence="7">
        <text>guanosine(2069) in 23S rRNA + S-adenosyl-L-methionine = N(2)-methylguanosine(2069) in 23S rRNA + S-adenosyl-L-homocysteine + H(+)</text>
        <dbReference type="Rhea" id="RHEA:43772"/>
        <dbReference type="Rhea" id="RHEA-COMP:10688"/>
        <dbReference type="Rhea" id="RHEA-COMP:10689"/>
        <dbReference type="ChEBI" id="CHEBI:15378"/>
        <dbReference type="ChEBI" id="CHEBI:57856"/>
        <dbReference type="ChEBI" id="CHEBI:59789"/>
        <dbReference type="ChEBI" id="CHEBI:74269"/>
        <dbReference type="ChEBI" id="CHEBI:74481"/>
        <dbReference type="EC" id="2.1.1.264"/>
    </reaction>
</comment>
<keyword evidence="4 7" id="KW-0808">Transferase</keyword>
<proteinExistence type="inferred from homology"/>
<dbReference type="Gene3D" id="3.40.50.150">
    <property type="entry name" value="Vaccinia Virus protein VP39"/>
    <property type="match status" value="2"/>
</dbReference>
<sequence length="714" mass="79457">MKFFVSCAKGLEYLLADELLALGLPVATATIAGVNAEGQLRDAQRVVLWSRLASRVLWPLAEFECPDEGSLYQGVVAMPWEEHLHSDLTLSVDAHVSGTAITHARFAAQRIKDAVVDRLRGQGQERPSVNTEFPDVRINLSLRKGRATISIDLSGGPMHRRGWRNAQNEAPLKENLAAAVLLRANWPKIHAEGGGLLDPMCGSGTLLIEGALMAADVAPGLQRHGSLPPSRWRGFDQAQWKELMAEARERERIGRAALKQVIHGSDNDPHAIRAAKENAEVAGVAEAIWFGVRDVVDLQVPPQATGCVVCNPPYDERLAADNALYRQLGDALKRAVPQWRASLLCGSTDLAFATGLRARKTYQLFNGAIECALIVCDPIAVPKRESDGQPRELSEGAQMVANRLRKNVKKFKNWLSREQISCYRVYDADLPEYAAAIDVYQEDGGQRRTFLHVQEYAAPAEIPDVDVRRRRNELLSAAREVFQVPADQVALKSRERGKGGSKYGRFEQRGEFVLVRENDALLRVNLFDYLDTGLFLDHRPLRWHMAQEATNKRFLNLFCYTGAATVQAAVAGAATTTSVDLSGTYLQWCADNLALNGKGGSQHQLIQADALAWLEAERHRFDVIFCDPPTFSNSARAEDFDVQREHVRLLRAAVARLSPDGVLYFSNNFRRFKLDEDAIREFAACTEISSQTIGLDFERNARIHRAWELRRHGA</sequence>
<keyword evidence="5 7" id="KW-0949">S-adenosyl-L-methionine</keyword>
<evidence type="ECO:0000313" key="10">
    <source>
        <dbReference type="EMBL" id="KRG44096.1"/>
    </source>
</evidence>
<evidence type="ECO:0000256" key="5">
    <source>
        <dbReference type="ARBA" id="ARBA00022691"/>
    </source>
</evidence>